<feature type="region of interest" description="Disordered" evidence="3">
    <location>
        <begin position="708"/>
        <end position="730"/>
    </location>
</feature>
<gene>
    <name evidence="4" type="ORF">Thi970DRAFT_04598</name>
</gene>
<evidence type="ECO:0000256" key="3">
    <source>
        <dbReference type="SAM" id="MobiDB-lite"/>
    </source>
</evidence>
<reference evidence="4 5" key="2">
    <citation type="submission" date="2011-11" db="EMBL/GenBank/DDBJ databases">
        <authorList>
            <consortium name="US DOE Joint Genome Institute"/>
            <person name="Lucas S."/>
            <person name="Han J."/>
            <person name="Lapidus A."/>
            <person name="Cheng J.-F."/>
            <person name="Goodwin L."/>
            <person name="Pitluck S."/>
            <person name="Peters L."/>
            <person name="Ovchinnikova G."/>
            <person name="Zhang X."/>
            <person name="Detter J.C."/>
            <person name="Han C."/>
            <person name="Tapia R."/>
            <person name="Land M."/>
            <person name="Hauser L."/>
            <person name="Kyrpides N."/>
            <person name="Ivanova N."/>
            <person name="Pagani I."/>
            <person name="Vogl K."/>
            <person name="Liu Z."/>
            <person name="Overmann J."/>
            <person name="Frigaard N.-U."/>
            <person name="Bryant D."/>
            <person name="Woyke T."/>
        </authorList>
    </citation>
    <scope>NUCLEOTIDE SEQUENCE [LARGE SCALE GENOMIC DNA]</scope>
    <source>
        <strain evidence="4 5">970</strain>
    </source>
</reference>
<keyword evidence="2" id="KW-0808">Transferase</keyword>
<reference evidence="5" key="1">
    <citation type="submission" date="2011-06" db="EMBL/GenBank/DDBJ databases">
        <authorList>
            <consortium name="US DOE Joint Genome Institute (JGI-PGF)"/>
            <person name="Lucas S."/>
            <person name="Han J."/>
            <person name="Lapidus A."/>
            <person name="Cheng J.-F."/>
            <person name="Goodwin L."/>
            <person name="Pitluck S."/>
            <person name="Peters L."/>
            <person name="Land M.L."/>
            <person name="Hauser L."/>
            <person name="Vogl K."/>
            <person name="Liu Z."/>
            <person name="Overmann J."/>
            <person name="Frigaard N.-U."/>
            <person name="Bryant D.A."/>
            <person name="Woyke T.J."/>
        </authorList>
    </citation>
    <scope>NUCLEOTIDE SEQUENCE [LARGE SCALE GENOMIC DNA]</scope>
    <source>
        <strain evidence="5">970</strain>
    </source>
</reference>
<dbReference type="EMBL" id="JH603170">
    <property type="protein sequence ID" value="EIC20923.1"/>
    <property type="molecule type" value="Genomic_DNA"/>
</dbReference>
<dbReference type="InterPro" id="IPR029063">
    <property type="entry name" value="SAM-dependent_MTases_sf"/>
</dbReference>
<dbReference type="GO" id="GO:0003676">
    <property type="term" value="F:nucleic acid binding"/>
    <property type="evidence" value="ECO:0007669"/>
    <property type="project" value="InterPro"/>
</dbReference>
<accession>H8Z7J3</accession>
<dbReference type="GO" id="GO:0032259">
    <property type="term" value="P:methylation"/>
    <property type="evidence" value="ECO:0007669"/>
    <property type="project" value="UniProtKB-KW"/>
</dbReference>
<organism evidence="4 5">
    <name type="scientific">Thiorhodovibrio frisius</name>
    <dbReference type="NCBI Taxonomy" id="631362"/>
    <lineage>
        <taxon>Bacteria</taxon>
        <taxon>Pseudomonadati</taxon>
        <taxon>Pseudomonadota</taxon>
        <taxon>Gammaproteobacteria</taxon>
        <taxon>Chromatiales</taxon>
        <taxon>Chromatiaceae</taxon>
        <taxon>Thiorhodovibrio</taxon>
    </lineage>
</organism>
<dbReference type="eggNOG" id="COG1743">
    <property type="taxonomic scope" value="Bacteria"/>
</dbReference>
<dbReference type="AlphaFoldDB" id="H8Z7J3"/>
<dbReference type="STRING" id="631362.Thi970DRAFT_04598"/>
<evidence type="ECO:0000256" key="1">
    <source>
        <dbReference type="ARBA" id="ARBA00022603"/>
    </source>
</evidence>
<keyword evidence="5" id="KW-1185">Reference proteome</keyword>
<proteinExistence type="predicted"/>
<evidence type="ECO:0000313" key="4">
    <source>
        <dbReference type="EMBL" id="EIC20923.1"/>
    </source>
</evidence>
<dbReference type="OrthoDB" id="3197274at2"/>
<evidence type="ECO:0000313" key="5">
    <source>
        <dbReference type="Proteomes" id="UP000002964"/>
    </source>
</evidence>
<protein>
    <submittedName>
        <fullName evidence="4">Adenine-specific DNA methylase containing a Zn-ribbon</fullName>
    </submittedName>
</protein>
<dbReference type="Proteomes" id="UP000002964">
    <property type="component" value="Unassembled WGS sequence"/>
</dbReference>
<dbReference type="Gene3D" id="3.40.50.150">
    <property type="entry name" value="Vaccinia Virus protein VP39"/>
    <property type="match status" value="2"/>
</dbReference>
<dbReference type="InterPro" id="IPR002052">
    <property type="entry name" value="DNA_methylase_N6_adenine_CS"/>
</dbReference>
<dbReference type="RefSeq" id="WP_009151326.1">
    <property type="nucleotide sequence ID" value="NZ_CP121471.1"/>
</dbReference>
<dbReference type="PROSITE" id="PS00092">
    <property type="entry name" value="N6_MTASE"/>
    <property type="match status" value="1"/>
</dbReference>
<sequence>MSIEHNFDVPFVAALALKEKQIQQNYRPIIAVHKWFARRPGTLFRGLLLSELADRPLAEVFYASNHFPGVQIADPFMGGGTPLIEANRIGCDVQGFDINPMSAWIVREELEHLDLEAYAAGATALAQALDQEIGDLYRTDCPLYGDKDVPVKYFLWVKIQDCTACGRPFDLFPGYLLAENRRHPKNVLVCSRCGELNEVDDRKHPGACAACGTALTTAGPAKRNRCDCPHCGQVNVYPRPNAGAPRHRLFAMEYYNPARKARHKGRFFKKPDQHDLARAAKAAAHFDALSPDFVPPQPIPAGDETDRLLRWGYRQYRELFNARQLLALELSCRRISMVADERIRHALATNLSDLLRYQNMLCRYDTMALKSLDIFSVHGFPVGLVQCESNILGIRNGTGAGVGSGGWVNIIDKYAKAKRWGDAPFELRHQGGRKRQVPILGEWLGERRSGAEPRGIRLSCTSATEAELPEASLDAVFTDPPYFGNVQYAELMDFCYVWLRRLVGPESEGFDRDSTHSRHELTGNLTQKRALADFAQGLATVYARMAKALKPGAPLAFTFHHNRIEAYYAVGVAMLDSGLVCSASLPCPAEMSGSIHIHGTASSIIDTVFVCRSTGSTRRGWLCQTPAELSQLIGSDIAQLSAAGRTPTLGDTRCIAFGHLTRMVVWNLRNEWEPSRSMADKLARFAEGVATLGEVGQLIAGLRADAISEPPPQPYPTATNATEAQDAIPF</sequence>
<evidence type="ECO:0000256" key="2">
    <source>
        <dbReference type="ARBA" id="ARBA00022679"/>
    </source>
</evidence>
<dbReference type="HOGENOM" id="CLU_007795_1_0_6"/>
<dbReference type="SUPFAM" id="SSF53335">
    <property type="entry name" value="S-adenosyl-L-methionine-dependent methyltransferases"/>
    <property type="match status" value="1"/>
</dbReference>
<name>H8Z7J3_9GAMM</name>
<dbReference type="GO" id="GO:0008168">
    <property type="term" value="F:methyltransferase activity"/>
    <property type="evidence" value="ECO:0007669"/>
    <property type="project" value="UniProtKB-KW"/>
</dbReference>
<keyword evidence="1 4" id="KW-0489">Methyltransferase</keyword>